<reference evidence="1" key="1">
    <citation type="journal article" date="2022" name="IScience">
        <title>Evolution of zygomycete secretomes and the origins of terrestrial fungal ecologies.</title>
        <authorList>
            <person name="Chang Y."/>
            <person name="Wang Y."/>
            <person name="Mondo S."/>
            <person name="Ahrendt S."/>
            <person name="Andreopoulos W."/>
            <person name="Barry K."/>
            <person name="Beard J."/>
            <person name="Benny G.L."/>
            <person name="Blankenship S."/>
            <person name="Bonito G."/>
            <person name="Cuomo C."/>
            <person name="Desiro A."/>
            <person name="Gervers K.A."/>
            <person name="Hundley H."/>
            <person name="Kuo A."/>
            <person name="LaButti K."/>
            <person name="Lang B.F."/>
            <person name="Lipzen A."/>
            <person name="O'Donnell K."/>
            <person name="Pangilinan J."/>
            <person name="Reynolds N."/>
            <person name="Sandor L."/>
            <person name="Smith M.E."/>
            <person name="Tsang A."/>
            <person name="Grigoriev I.V."/>
            <person name="Stajich J.E."/>
            <person name="Spatafora J.W."/>
        </authorList>
    </citation>
    <scope>NUCLEOTIDE SEQUENCE</scope>
    <source>
        <strain evidence="1">RSA 2281</strain>
    </source>
</reference>
<evidence type="ECO:0000313" key="2">
    <source>
        <dbReference type="Proteomes" id="UP001209540"/>
    </source>
</evidence>
<evidence type="ECO:0000313" key="1">
    <source>
        <dbReference type="EMBL" id="KAI9275501.1"/>
    </source>
</evidence>
<dbReference type="PANTHER" id="PTHR42100">
    <property type="entry name" value="OXIDOREDUCTASE 178 KDA SUBUNIT, PUTATIVE (AFU_ORTHOLOGUE AFUA_8G04320)-RELATED"/>
    <property type="match status" value="1"/>
</dbReference>
<comment type="caution">
    <text evidence="1">The sequence shown here is derived from an EMBL/GenBank/DDBJ whole genome shotgun (WGS) entry which is preliminary data.</text>
</comment>
<dbReference type="Proteomes" id="UP001209540">
    <property type="component" value="Unassembled WGS sequence"/>
</dbReference>
<sequence length="152" mass="17336">MASRFVSTTRLVRAPLARQMARRTFASDAKDASPKFAEETFNGNIWRNTAIAIIAGVVIYRVDQHLTKQGDEKHPVTKWIEYHMESSDDMDKLNQQKLDEASKLAEYRLVAQDAQRAPIYRLRNPESFERASPRGLVTGNQVDLSDLKVRSD</sequence>
<dbReference type="InterPro" id="IPR034444">
    <property type="entry name" value="Nuo17.8"/>
</dbReference>
<keyword evidence="2" id="KW-1185">Reference proteome</keyword>
<proteinExistence type="predicted"/>
<accession>A0AAD5KSX4</accession>
<organism evidence="1 2">
    <name type="scientific">Phascolomyces articulosus</name>
    <dbReference type="NCBI Taxonomy" id="60185"/>
    <lineage>
        <taxon>Eukaryota</taxon>
        <taxon>Fungi</taxon>
        <taxon>Fungi incertae sedis</taxon>
        <taxon>Mucoromycota</taxon>
        <taxon>Mucoromycotina</taxon>
        <taxon>Mucoromycetes</taxon>
        <taxon>Mucorales</taxon>
        <taxon>Lichtheimiaceae</taxon>
        <taxon>Phascolomyces</taxon>
    </lineage>
</organism>
<dbReference type="PANTHER" id="PTHR42100:SF1">
    <property type="entry name" value="OXIDOREDUCTASE 178 KDA SUBUNIT, PUTATIVE (AFU_ORTHOLOGUE AFUA_8G04320)-RELATED"/>
    <property type="match status" value="1"/>
</dbReference>
<gene>
    <name evidence="1" type="ORF">BDA99DRAFT_431415</name>
</gene>
<dbReference type="AlphaFoldDB" id="A0AAD5KSX4"/>
<dbReference type="GO" id="GO:0005739">
    <property type="term" value="C:mitochondrion"/>
    <property type="evidence" value="ECO:0007669"/>
    <property type="project" value="InterPro"/>
</dbReference>
<protein>
    <submittedName>
        <fullName evidence="1">Uncharacterized protein</fullName>
    </submittedName>
</protein>
<reference evidence="1" key="2">
    <citation type="submission" date="2023-02" db="EMBL/GenBank/DDBJ databases">
        <authorList>
            <consortium name="DOE Joint Genome Institute"/>
            <person name="Mondo S.J."/>
            <person name="Chang Y."/>
            <person name="Wang Y."/>
            <person name="Ahrendt S."/>
            <person name="Andreopoulos W."/>
            <person name="Barry K."/>
            <person name="Beard J."/>
            <person name="Benny G.L."/>
            <person name="Blankenship S."/>
            <person name="Bonito G."/>
            <person name="Cuomo C."/>
            <person name="Desiro A."/>
            <person name="Gervers K.A."/>
            <person name="Hundley H."/>
            <person name="Kuo A."/>
            <person name="LaButti K."/>
            <person name="Lang B.F."/>
            <person name="Lipzen A."/>
            <person name="O'Donnell K."/>
            <person name="Pangilinan J."/>
            <person name="Reynolds N."/>
            <person name="Sandor L."/>
            <person name="Smith M.W."/>
            <person name="Tsang A."/>
            <person name="Grigoriev I.V."/>
            <person name="Stajich J.E."/>
            <person name="Spatafora J.W."/>
        </authorList>
    </citation>
    <scope>NUCLEOTIDE SEQUENCE</scope>
    <source>
        <strain evidence="1">RSA 2281</strain>
    </source>
</reference>
<dbReference type="EMBL" id="JAIXMP010000003">
    <property type="protein sequence ID" value="KAI9275501.1"/>
    <property type="molecule type" value="Genomic_DNA"/>
</dbReference>
<name>A0AAD5KSX4_9FUNG</name>